<accession>A0A1B6DBZ3</accession>
<evidence type="ECO:0000313" key="2">
    <source>
        <dbReference type="EMBL" id="JAS23188.1"/>
    </source>
</evidence>
<protein>
    <submittedName>
        <fullName evidence="2">Uncharacterized protein</fullName>
    </submittedName>
</protein>
<sequence length="116" mass="12654">MDCKIALLLLAALVYAVESRSIKVGNDAISRDKRSPDDSFGDTFKGAFDSAKEKLDGAVKDFKDSDAYKKTSSTLGDAVKDIKDSDAYKKTSSTFGDLKDKVKDIGSNLKEKFLDD</sequence>
<dbReference type="Gene3D" id="1.20.120.20">
    <property type="entry name" value="Apolipoprotein"/>
    <property type="match status" value="1"/>
</dbReference>
<name>A0A1B6DBZ3_9HEMI</name>
<proteinExistence type="predicted"/>
<keyword evidence="1" id="KW-0732">Signal</keyword>
<dbReference type="AlphaFoldDB" id="A0A1B6DBZ3"/>
<dbReference type="EMBL" id="GEDC01014110">
    <property type="protein sequence ID" value="JAS23188.1"/>
    <property type="molecule type" value="Transcribed_RNA"/>
</dbReference>
<organism evidence="2">
    <name type="scientific">Clastoptera arizonana</name>
    <name type="common">Arizona spittle bug</name>
    <dbReference type="NCBI Taxonomy" id="38151"/>
    <lineage>
        <taxon>Eukaryota</taxon>
        <taxon>Metazoa</taxon>
        <taxon>Ecdysozoa</taxon>
        <taxon>Arthropoda</taxon>
        <taxon>Hexapoda</taxon>
        <taxon>Insecta</taxon>
        <taxon>Pterygota</taxon>
        <taxon>Neoptera</taxon>
        <taxon>Paraneoptera</taxon>
        <taxon>Hemiptera</taxon>
        <taxon>Auchenorrhyncha</taxon>
        <taxon>Cercopoidea</taxon>
        <taxon>Clastopteridae</taxon>
        <taxon>Clastoptera</taxon>
    </lineage>
</organism>
<feature type="chain" id="PRO_5008581129" evidence="1">
    <location>
        <begin position="20"/>
        <end position="116"/>
    </location>
</feature>
<feature type="signal peptide" evidence="1">
    <location>
        <begin position="1"/>
        <end position="19"/>
    </location>
</feature>
<evidence type="ECO:0000256" key="1">
    <source>
        <dbReference type="SAM" id="SignalP"/>
    </source>
</evidence>
<reference evidence="2" key="1">
    <citation type="submission" date="2015-12" db="EMBL/GenBank/DDBJ databases">
        <title>De novo transcriptome assembly of four potential Pierce s Disease insect vectors from Arizona vineyards.</title>
        <authorList>
            <person name="Tassone E.E."/>
        </authorList>
    </citation>
    <scope>NUCLEOTIDE SEQUENCE</scope>
</reference>
<gene>
    <name evidence="2" type="ORF">g.3544</name>
</gene>